<name>A0A841BMC4_9ACTN</name>
<gene>
    <name evidence="2" type="ORF">F4553_001897</name>
</gene>
<accession>A0A841BMC4</accession>
<dbReference type="Proteomes" id="UP000587527">
    <property type="component" value="Unassembled WGS sequence"/>
</dbReference>
<evidence type="ECO:0000313" key="3">
    <source>
        <dbReference type="Proteomes" id="UP000587527"/>
    </source>
</evidence>
<feature type="signal peptide" evidence="1">
    <location>
        <begin position="1"/>
        <end position="25"/>
    </location>
</feature>
<evidence type="ECO:0000313" key="2">
    <source>
        <dbReference type="EMBL" id="MBB5868518.1"/>
    </source>
</evidence>
<dbReference type="RefSeq" id="WP_184834529.1">
    <property type="nucleotide sequence ID" value="NZ_JACHMN010000002.1"/>
</dbReference>
<sequence>MLRKIGLMIALSATLIGSMAGPATAAPASPPAAVAAGDGATIQSLHYVCAQDLLLRTQPGGSTYIGTLHYGWWVDYSYSVTGWSYVYSYDYSRWGWVQSGWLDPC</sequence>
<evidence type="ECO:0000256" key="1">
    <source>
        <dbReference type="SAM" id="SignalP"/>
    </source>
</evidence>
<proteinExistence type="predicted"/>
<dbReference type="AlphaFoldDB" id="A0A841BMC4"/>
<comment type="caution">
    <text evidence="2">The sequence shown here is derived from an EMBL/GenBank/DDBJ whole genome shotgun (WGS) entry which is preliminary data.</text>
</comment>
<dbReference type="EMBL" id="JACHMN010000002">
    <property type="protein sequence ID" value="MBB5868518.1"/>
    <property type="molecule type" value="Genomic_DNA"/>
</dbReference>
<keyword evidence="1" id="KW-0732">Signal</keyword>
<evidence type="ECO:0008006" key="4">
    <source>
        <dbReference type="Google" id="ProtNLM"/>
    </source>
</evidence>
<organism evidence="2 3">
    <name type="scientific">Allocatelliglobosispora scoriae</name>
    <dbReference type="NCBI Taxonomy" id="643052"/>
    <lineage>
        <taxon>Bacteria</taxon>
        <taxon>Bacillati</taxon>
        <taxon>Actinomycetota</taxon>
        <taxon>Actinomycetes</taxon>
        <taxon>Micromonosporales</taxon>
        <taxon>Micromonosporaceae</taxon>
        <taxon>Allocatelliglobosispora</taxon>
    </lineage>
</organism>
<keyword evidence="3" id="KW-1185">Reference proteome</keyword>
<feature type="chain" id="PRO_5032561749" description="SH3 domain-containing protein" evidence="1">
    <location>
        <begin position="26"/>
        <end position="105"/>
    </location>
</feature>
<protein>
    <recommendedName>
        <fullName evidence="4">SH3 domain-containing protein</fullName>
    </recommendedName>
</protein>
<reference evidence="2 3" key="1">
    <citation type="submission" date="2020-08" db="EMBL/GenBank/DDBJ databases">
        <title>Sequencing the genomes of 1000 actinobacteria strains.</title>
        <authorList>
            <person name="Klenk H.-P."/>
        </authorList>
    </citation>
    <scope>NUCLEOTIDE SEQUENCE [LARGE SCALE GENOMIC DNA]</scope>
    <source>
        <strain evidence="2 3">DSM 45362</strain>
    </source>
</reference>